<dbReference type="Pfam" id="PF02037">
    <property type="entry name" value="SAP"/>
    <property type="match status" value="1"/>
</dbReference>
<dbReference type="PROSITE" id="PS50800">
    <property type="entry name" value="SAP"/>
    <property type="match status" value="1"/>
</dbReference>
<dbReference type="RefSeq" id="XP_014675482.1">
    <property type="nucleotide sequence ID" value="XM_014819996.1"/>
</dbReference>
<feature type="domain" description="SAP" evidence="1">
    <location>
        <begin position="7"/>
        <end position="41"/>
    </location>
</feature>
<dbReference type="SMART" id="SM00513">
    <property type="entry name" value="SAP"/>
    <property type="match status" value="1"/>
</dbReference>
<evidence type="ECO:0000313" key="3">
    <source>
        <dbReference type="RefSeq" id="XP_014675482.1"/>
    </source>
</evidence>
<dbReference type="InterPro" id="IPR036361">
    <property type="entry name" value="SAP_dom_sf"/>
</dbReference>
<sequence>MASKQDISDMRISELQAELRTFGAKVSGRKQELCERLEFYRRNKTSANVQPEYRMDLPDASHYKDLHAGMVELVENISLRRIEEYLQQFDKRIDSKTKDFYEQRFLRFVRIAKPGGSTSVYISSSMWSEMKKSVSYPLQ</sequence>
<dbReference type="Proteomes" id="UP000695022">
    <property type="component" value="Unplaced"/>
</dbReference>
<name>A0ABM1ETG1_PRICU</name>
<gene>
    <name evidence="3" type="primary">LOC106815531</name>
</gene>
<keyword evidence="2" id="KW-1185">Reference proteome</keyword>
<dbReference type="InterPro" id="IPR003034">
    <property type="entry name" value="SAP_dom"/>
</dbReference>
<protein>
    <submittedName>
        <fullName evidence="3">Uncharacterized protein LOC106815531</fullName>
    </submittedName>
</protein>
<evidence type="ECO:0000259" key="1">
    <source>
        <dbReference type="PROSITE" id="PS50800"/>
    </source>
</evidence>
<reference evidence="3" key="1">
    <citation type="submission" date="2025-08" db="UniProtKB">
        <authorList>
            <consortium name="RefSeq"/>
        </authorList>
    </citation>
    <scope>IDENTIFICATION</scope>
</reference>
<dbReference type="GeneID" id="106815531"/>
<proteinExistence type="predicted"/>
<dbReference type="Gene3D" id="1.10.720.30">
    <property type="entry name" value="SAP domain"/>
    <property type="match status" value="1"/>
</dbReference>
<accession>A0ABM1ETG1</accession>
<dbReference type="SUPFAM" id="SSF68906">
    <property type="entry name" value="SAP domain"/>
    <property type="match status" value="1"/>
</dbReference>
<evidence type="ECO:0000313" key="2">
    <source>
        <dbReference type="Proteomes" id="UP000695022"/>
    </source>
</evidence>
<organism evidence="2 3">
    <name type="scientific">Priapulus caudatus</name>
    <name type="common">Priapulid worm</name>
    <dbReference type="NCBI Taxonomy" id="37621"/>
    <lineage>
        <taxon>Eukaryota</taxon>
        <taxon>Metazoa</taxon>
        <taxon>Ecdysozoa</taxon>
        <taxon>Scalidophora</taxon>
        <taxon>Priapulida</taxon>
        <taxon>Priapulimorpha</taxon>
        <taxon>Priapulimorphida</taxon>
        <taxon>Priapulidae</taxon>
        <taxon>Priapulus</taxon>
    </lineage>
</organism>